<dbReference type="InterPro" id="IPR001466">
    <property type="entry name" value="Beta-lactam-related"/>
</dbReference>
<gene>
    <name evidence="2" type="ORF">METZ01_LOCUS499227</name>
</gene>
<dbReference type="EMBL" id="UINC01219072">
    <property type="protein sequence ID" value="SVE46373.1"/>
    <property type="molecule type" value="Genomic_DNA"/>
</dbReference>
<reference evidence="2" key="1">
    <citation type="submission" date="2018-05" db="EMBL/GenBank/DDBJ databases">
        <authorList>
            <person name="Lanie J.A."/>
            <person name="Ng W.-L."/>
            <person name="Kazmierczak K.M."/>
            <person name="Andrzejewski T.M."/>
            <person name="Davidsen T.M."/>
            <person name="Wayne K.J."/>
            <person name="Tettelin H."/>
            <person name="Glass J.I."/>
            <person name="Rusch D."/>
            <person name="Podicherti R."/>
            <person name="Tsui H.-C.T."/>
            <person name="Winkler M.E."/>
        </authorList>
    </citation>
    <scope>NUCLEOTIDE SEQUENCE</scope>
</reference>
<feature type="domain" description="Beta-lactamase-related" evidence="1">
    <location>
        <begin position="45"/>
        <end position="116"/>
    </location>
</feature>
<sequence length="117" mass="12926">MKAIRNVILLAWPILLLWTSVQAKELPTAKPEEVGMSAAKLAKVDDVMLNFVARKKLAGAIVAVARKGKVVHFGTYGKMDLERDKKMTQDAIFRIYSMSKAITTAAALMLLEEGKYS</sequence>
<dbReference type="Gene3D" id="3.40.710.10">
    <property type="entry name" value="DD-peptidase/beta-lactamase superfamily"/>
    <property type="match status" value="1"/>
</dbReference>
<protein>
    <recommendedName>
        <fullName evidence="1">Beta-lactamase-related domain-containing protein</fullName>
    </recommendedName>
</protein>
<evidence type="ECO:0000259" key="1">
    <source>
        <dbReference type="Pfam" id="PF00144"/>
    </source>
</evidence>
<organism evidence="2">
    <name type="scientific">marine metagenome</name>
    <dbReference type="NCBI Taxonomy" id="408172"/>
    <lineage>
        <taxon>unclassified sequences</taxon>
        <taxon>metagenomes</taxon>
        <taxon>ecological metagenomes</taxon>
    </lineage>
</organism>
<dbReference type="InterPro" id="IPR050789">
    <property type="entry name" value="Diverse_Enzym_Activities"/>
</dbReference>
<dbReference type="Pfam" id="PF00144">
    <property type="entry name" value="Beta-lactamase"/>
    <property type="match status" value="1"/>
</dbReference>
<proteinExistence type="predicted"/>
<dbReference type="SUPFAM" id="SSF56601">
    <property type="entry name" value="beta-lactamase/transpeptidase-like"/>
    <property type="match status" value="1"/>
</dbReference>
<dbReference type="PANTHER" id="PTHR43283:SF3">
    <property type="entry name" value="BETA-LACTAMASE FAMILY PROTEIN (AFU_ORTHOLOGUE AFUA_5G07500)"/>
    <property type="match status" value="1"/>
</dbReference>
<name>A0A383DQ35_9ZZZZ</name>
<dbReference type="InterPro" id="IPR012338">
    <property type="entry name" value="Beta-lactam/transpept-like"/>
</dbReference>
<dbReference type="PANTHER" id="PTHR43283">
    <property type="entry name" value="BETA-LACTAMASE-RELATED"/>
    <property type="match status" value="1"/>
</dbReference>
<accession>A0A383DQ35</accession>
<dbReference type="AlphaFoldDB" id="A0A383DQ35"/>
<evidence type="ECO:0000313" key="2">
    <source>
        <dbReference type="EMBL" id="SVE46373.1"/>
    </source>
</evidence>
<feature type="non-terminal residue" evidence="2">
    <location>
        <position position="117"/>
    </location>
</feature>